<keyword evidence="8" id="KW-0472">Membrane</keyword>
<evidence type="ECO:0000256" key="6">
    <source>
        <dbReference type="ARBA" id="ARBA00022741"/>
    </source>
</evidence>
<dbReference type="InterPro" id="IPR050401">
    <property type="entry name" value="Cyclic_nucleotide_synthase"/>
</dbReference>
<evidence type="ECO:0000256" key="8">
    <source>
        <dbReference type="ARBA" id="ARBA00023136"/>
    </source>
</evidence>
<accession>A0ABM1EL15</accession>
<dbReference type="RefSeq" id="XP_014672886.1">
    <property type="nucleotide sequence ID" value="XM_014817400.1"/>
</dbReference>
<evidence type="ECO:0000256" key="7">
    <source>
        <dbReference type="ARBA" id="ARBA00022989"/>
    </source>
</evidence>
<feature type="non-terminal residue" evidence="18">
    <location>
        <position position="1"/>
    </location>
</feature>
<comment type="subcellular location">
    <subcellularLocation>
        <location evidence="2">Membrane</location>
        <topology evidence="2">Single-pass type I membrane protein</topology>
    </subcellularLocation>
</comment>
<feature type="domain" description="Protein kinase" evidence="15">
    <location>
        <begin position="8"/>
        <end position="301"/>
    </location>
</feature>
<dbReference type="InterPro" id="IPR011645">
    <property type="entry name" value="HNOB_dom_associated"/>
</dbReference>
<organism evidence="17 18">
    <name type="scientific">Priapulus caudatus</name>
    <name type="common">Priapulid worm</name>
    <dbReference type="NCBI Taxonomy" id="37621"/>
    <lineage>
        <taxon>Eukaryota</taxon>
        <taxon>Metazoa</taxon>
        <taxon>Ecdysozoa</taxon>
        <taxon>Scalidophora</taxon>
        <taxon>Priapulida</taxon>
        <taxon>Priapulimorpha</taxon>
        <taxon>Priapulimorphida</taxon>
        <taxon>Priapulidae</taxon>
        <taxon>Priapulus</taxon>
    </lineage>
</organism>
<keyword evidence="6" id="KW-0547">Nucleotide-binding</keyword>
<evidence type="ECO:0000259" key="15">
    <source>
        <dbReference type="PROSITE" id="PS50011"/>
    </source>
</evidence>
<dbReference type="PROSITE" id="PS00452">
    <property type="entry name" value="GUANYLATE_CYCLASE_1"/>
    <property type="match status" value="1"/>
</dbReference>
<evidence type="ECO:0000256" key="11">
    <source>
        <dbReference type="ARBA" id="ARBA00023293"/>
    </source>
</evidence>
<feature type="compositionally biased region" description="Polar residues" evidence="14">
    <location>
        <begin position="714"/>
        <end position="733"/>
    </location>
</feature>
<evidence type="ECO:0000256" key="10">
    <source>
        <dbReference type="ARBA" id="ARBA00023239"/>
    </source>
</evidence>
<keyword evidence="4" id="KW-0812">Transmembrane</keyword>
<evidence type="ECO:0000256" key="12">
    <source>
        <dbReference type="RuleBase" id="RU000405"/>
    </source>
</evidence>
<evidence type="ECO:0000256" key="13">
    <source>
        <dbReference type="RuleBase" id="RU003431"/>
    </source>
</evidence>
<evidence type="ECO:0000256" key="14">
    <source>
        <dbReference type="SAM" id="MobiDB-lite"/>
    </source>
</evidence>
<reference evidence="18" key="1">
    <citation type="submission" date="2025-08" db="UniProtKB">
        <authorList>
            <consortium name="RefSeq"/>
        </authorList>
    </citation>
    <scope>IDENTIFICATION</scope>
</reference>
<dbReference type="InterPro" id="IPR000719">
    <property type="entry name" value="Prot_kinase_dom"/>
</dbReference>
<dbReference type="EC" id="4.6.1.2" evidence="3 13"/>
<dbReference type="PANTHER" id="PTHR11920:SF462">
    <property type="entry name" value="GUANYLATE CYCLASE"/>
    <property type="match status" value="1"/>
</dbReference>
<dbReference type="Proteomes" id="UP000695022">
    <property type="component" value="Unplaced"/>
</dbReference>
<keyword evidence="7" id="KW-1133">Transmembrane helix</keyword>
<keyword evidence="5" id="KW-0732">Signal</keyword>
<protein>
    <recommendedName>
        <fullName evidence="3 13">Guanylate cyclase</fullName>
        <ecNumber evidence="3 13">4.6.1.2</ecNumber>
    </recommendedName>
</protein>
<dbReference type="InterPro" id="IPR011009">
    <property type="entry name" value="Kinase-like_dom_sf"/>
</dbReference>
<evidence type="ECO:0000256" key="5">
    <source>
        <dbReference type="ARBA" id="ARBA00022729"/>
    </source>
</evidence>
<keyword evidence="9" id="KW-0325">Glycoprotein</keyword>
<dbReference type="InterPro" id="IPR018297">
    <property type="entry name" value="A/G_cyclase_CS"/>
</dbReference>
<dbReference type="Gene3D" id="6.10.250.780">
    <property type="match status" value="1"/>
</dbReference>
<name>A0ABM1EL15_PRICU</name>
<comment type="similarity">
    <text evidence="12">Belongs to the adenylyl cyclase class-4/guanylyl cyclase family.</text>
</comment>
<dbReference type="Pfam" id="PF07714">
    <property type="entry name" value="PK_Tyr_Ser-Thr"/>
    <property type="match status" value="1"/>
</dbReference>
<sequence>VGAGVVVYAFYGDGGEDDYRRVAEAPRIDQLREYLQYGRDGRNGHAHSRRGVSSQIQRTCPCHQQQGDLVFVKYLPIKSFETTNKFLKMVKMLHDLRHENVNAFVACYIDGLSPALVLEFCSRGCLMDIYTNENIKLEWSFKLSFLTDVVRGMRYLHSCPLKMHGRLTSRNCVIDSRWVVKITDYGLPTILDGKSVAKATTAKDLLWTAPELLRDTLMMTPHADVYSFAIICQELILRGRPFCMNKLSPEDLIKKLKKPPPLIRPSVSPQQAPPEAIHIMKQCWMEMPESRPSFDAIYDGFKGMNHGKKTNMVDTMFTMLERYSDNLEDIVRERTEQLDEEKKKTDQLLYQMLPRTVADALKAGQPVEAKTYEVATIYFSDIVGFTKLSASSTPMEIVTFLNDLYTMFDNTINQYDVYKVETIGDAYMVVSGIPVPNGDRHVGEIATMSLDILSQCGTFKIWHRQNQPLLIRIGIHTGTCVAGVVGLTMPRYCLFGDTVNTTSRMESTGAAFRIHVSETVVTELDKLGGYHMQYRGEIELKGKGFAKTYWLVGKDGFDKPLPVPPEIQSSLHHASHAPAPPIIIEQPRDADGATVAADAWVSQDMPLHAEKLPPVQEPVSARKAAVNHPAVNSSLLKQPGDQQVSLDATYRCTTGSTSLHGETADIDFGKTMRGHVADVTAAPRDSLPLQQRGNGCRLKSGRVRRDSRRDANTPVYNFTTTESRQMSGEQLQP</sequence>
<dbReference type="PROSITE" id="PS50125">
    <property type="entry name" value="GUANYLATE_CYCLASE_2"/>
    <property type="match status" value="1"/>
</dbReference>
<dbReference type="SUPFAM" id="SSF56112">
    <property type="entry name" value="Protein kinase-like (PK-like)"/>
    <property type="match status" value="1"/>
</dbReference>
<dbReference type="SUPFAM" id="SSF55073">
    <property type="entry name" value="Nucleotide cyclase"/>
    <property type="match status" value="1"/>
</dbReference>
<keyword evidence="17" id="KW-1185">Reference proteome</keyword>
<dbReference type="Gene3D" id="1.10.510.10">
    <property type="entry name" value="Transferase(Phosphotransferase) domain 1"/>
    <property type="match status" value="1"/>
</dbReference>
<evidence type="ECO:0000259" key="16">
    <source>
        <dbReference type="PROSITE" id="PS50125"/>
    </source>
</evidence>
<dbReference type="CDD" id="cd07302">
    <property type="entry name" value="CHD"/>
    <property type="match status" value="1"/>
</dbReference>
<dbReference type="SMART" id="SM00044">
    <property type="entry name" value="CYCc"/>
    <property type="match status" value="1"/>
</dbReference>
<evidence type="ECO:0000313" key="17">
    <source>
        <dbReference type="Proteomes" id="UP000695022"/>
    </source>
</evidence>
<keyword evidence="11 13" id="KW-0141">cGMP biosynthesis</keyword>
<evidence type="ECO:0000256" key="1">
    <source>
        <dbReference type="ARBA" id="ARBA00001436"/>
    </source>
</evidence>
<feature type="region of interest" description="Disordered" evidence="14">
    <location>
        <begin position="686"/>
        <end position="733"/>
    </location>
</feature>
<dbReference type="PANTHER" id="PTHR11920">
    <property type="entry name" value="GUANYLYL CYCLASE"/>
    <property type="match status" value="1"/>
</dbReference>
<evidence type="ECO:0000256" key="3">
    <source>
        <dbReference type="ARBA" id="ARBA00012202"/>
    </source>
</evidence>
<feature type="domain" description="Guanylate cyclase" evidence="16">
    <location>
        <begin position="376"/>
        <end position="506"/>
    </location>
</feature>
<evidence type="ECO:0000256" key="4">
    <source>
        <dbReference type="ARBA" id="ARBA00022692"/>
    </source>
</evidence>
<keyword evidence="10 12" id="KW-0456">Lyase</keyword>
<dbReference type="InterPro" id="IPR001054">
    <property type="entry name" value="A/G_cyclase"/>
</dbReference>
<gene>
    <name evidence="18" type="primary">LOC106813297</name>
</gene>
<evidence type="ECO:0000256" key="2">
    <source>
        <dbReference type="ARBA" id="ARBA00004479"/>
    </source>
</evidence>
<dbReference type="Pfam" id="PF07701">
    <property type="entry name" value="HNOBA"/>
    <property type="match status" value="1"/>
</dbReference>
<evidence type="ECO:0000256" key="9">
    <source>
        <dbReference type="ARBA" id="ARBA00023180"/>
    </source>
</evidence>
<dbReference type="PROSITE" id="PS50011">
    <property type="entry name" value="PROTEIN_KINASE_DOM"/>
    <property type="match status" value="1"/>
</dbReference>
<proteinExistence type="inferred from homology"/>
<dbReference type="GeneID" id="106813297"/>
<dbReference type="InterPro" id="IPR029787">
    <property type="entry name" value="Nucleotide_cyclase"/>
</dbReference>
<evidence type="ECO:0000313" key="18">
    <source>
        <dbReference type="RefSeq" id="XP_014672886.1"/>
    </source>
</evidence>
<dbReference type="InterPro" id="IPR001245">
    <property type="entry name" value="Ser-Thr/Tyr_kinase_cat_dom"/>
</dbReference>
<comment type="catalytic activity">
    <reaction evidence="1 13">
        <text>GTP = 3',5'-cyclic GMP + diphosphate</text>
        <dbReference type="Rhea" id="RHEA:13665"/>
        <dbReference type="ChEBI" id="CHEBI:33019"/>
        <dbReference type="ChEBI" id="CHEBI:37565"/>
        <dbReference type="ChEBI" id="CHEBI:57746"/>
        <dbReference type="EC" id="4.6.1.2"/>
    </reaction>
</comment>
<dbReference type="Pfam" id="PF00211">
    <property type="entry name" value="Guanylate_cyc"/>
    <property type="match status" value="1"/>
</dbReference>
<dbReference type="Gene3D" id="3.30.70.1230">
    <property type="entry name" value="Nucleotide cyclase"/>
    <property type="match status" value="1"/>
</dbReference>